<dbReference type="PATRIC" id="fig|525365.8.peg.588"/>
<evidence type="ECO:0000256" key="1">
    <source>
        <dbReference type="SAM" id="Phobius"/>
    </source>
</evidence>
<keyword evidence="1" id="KW-0812">Transmembrane</keyword>
<keyword evidence="1" id="KW-1133">Transmembrane helix</keyword>
<name>C2EP50_9LACO</name>
<dbReference type="AlphaFoldDB" id="C2EP50"/>
<dbReference type="EMBL" id="ACGU01000067">
    <property type="protein sequence ID" value="EEJ71648.1"/>
    <property type="molecule type" value="Genomic_DNA"/>
</dbReference>
<feature type="transmembrane region" description="Helical" evidence="1">
    <location>
        <begin position="12"/>
        <end position="30"/>
    </location>
</feature>
<comment type="caution">
    <text evidence="2">The sequence shown here is derived from an EMBL/GenBank/DDBJ whole genome shotgun (WGS) entry which is preliminary data.</text>
</comment>
<protein>
    <submittedName>
        <fullName evidence="2">Uncharacterized protein</fullName>
    </submittedName>
</protein>
<feature type="transmembrane region" description="Helical" evidence="1">
    <location>
        <begin position="66"/>
        <end position="88"/>
    </location>
</feature>
<accession>C2EP50</accession>
<gene>
    <name evidence="2" type="ORF">HMPREF0548_1446</name>
</gene>
<dbReference type="eggNOG" id="ENOG5030GPA">
    <property type="taxonomic scope" value="Bacteria"/>
</dbReference>
<keyword evidence="3" id="KW-1185">Reference proteome</keyword>
<reference evidence="2 3" key="1">
    <citation type="submission" date="2009-01" db="EMBL/GenBank/DDBJ databases">
        <authorList>
            <person name="Qin X."/>
            <person name="Bachman B."/>
            <person name="Battles P."/>
            <person name="Bell A."/>
            <person name="Bess C."/>
            <person name="Bickham C."/>
            <person name="Chaboub L."/>
            <person name="Chen D."/>
            <person name="Coyle M."/>
            <person name="Deiros D.R."/>
            <person name="Dinh H."/>
            <person name="Forbes L."/>
            <person name="Fowler G."/>
            <person name="Francisco L."/>
            <person name="Fu Q."/>
            <person name="Gubbala S."/>
            <person name="Hale W."/>
            <person name="Han Y."/>
            <person name="Hemphill L."/>
            <person name="Highlander S.K."/>
            <person name="Hirani K."/>
            <person name="Hogues M."/>
            <person name="Jackson L."/>
            <person name="Jakkamsetti A."/>
            <person name="Javaid M."/>
            <person name="Jiang H."/>
            <person name="Korchina V."/>
            <person name="Kovar C."/>
            <person name="Lara F."/>
            <person name="Lee S."/>
            <person name="Mata R."/>
            <person name="Mathew T."/>
            <person name="Moen C."/>
            <person name="Morales K."/>
            <person name="Munidasa M."/>
            <person name="Nazareth L."/>
            <person name="Ngo R."/>
            <person name="Nguyen L."/>
            <person name="Okwuonu G."/>
            <person name="Ongeri F."/>
            <person name="Patil S."/>
            <person name="Petrosino J."/>
            <person name="Pham C."/>
            <person name="Pham P."/>
            <person name="Pu L.-L."/>
            <person name="Puazo M."/>
            <person name="Raj R."/>
            <person name="Reid J."/>
            <person name="Rouhana J."/>
            <person name="Saada N."/>
            <person name="Shang Y."/>
            <person name="Simmons D."/>
            <person name="Thornton R."/>
            <person name="Warren J."/>
            <person name="Weissenberger G."/>
            <person name="Zhang J."/>
            <person name="Zhang L."/>
            <person name="Zhou C."/>
            <person name="Zhu D."/>
            <person name="Muzny D."/>
            <person name="Worley K."/>
            <person name="Gibbs R."/>
        </authorList>
    </citation>
    <scope>NUCLEOTIDE SEQUENCE [LARGE SCALE GENOMIC DNA]</scope>
    <source>
        <strain evidence="2 3">DSM 16047</strain>
    </source>
</reference>
<dbReference type="OrthoDB" id="2325361at2"/>
<keyword evidence="1" id="KW-0472">Membrane</keyword>
<feature type="transmembrane region" description="Helical" evidence="1">
    <location>
        <begin position="194"/>
        <end position="214"/>
    </location>
</feature>
<feature type="transmembrane region" description="Helical" evidence="1">
    <location>
        <begin position="94"/>
        <end position="116"/>
    </location>
</feature>
<proteinExistence type="predicted"/>
<dbReference type="Proteomes" id="UP000005583">
    <property type="component" value="Unassembled WGS sequence"/>
</dbReference>
<sequence>MNRKKLDLIIKIILTILALASAVLTFAVQWPGKETVIVAIYGVLYLITALTVWFENKRGWIRVIMIASMVITIIFTIAQAVTGIPLGIYMGEGIVHSLIIVLLASPGILGLIYFNLGAQHNNLDLLLIFMRIILNFEIGIIAFLLIVMLEVSGALIWSFPEWGQYLFVYGILFLVILDMIYAIINWFNFYHGRVTWITTGLVIIEVLACTPLFGVITFTTIVFVLIIIAILICTAYLNNRIKNKKLLHK</sequence>
<dbReference type="HOGENOM" id="CLU_1093229_0_0_9"/>
<evidence type="ECO:0000313" key="2">
    <source>
        <dbReference type="EMBL" id="EEJ71648.1"/>
    </source>
</evidence>
<feature type="transmembrane region" description="Helical" evidence="1">
    <location>
        <begin position="165"/>
        <end position="187"/>
    </location>
</feature>
<feature type="transmembrane region" description="Helical" evidence="1">
    <location>
        <begin position="220"/>
        <end position="239"/>
    </location>
</feature>
<evidence type="ECO:0000313" key="3">
    <source>
        <dbReference type="Proteomes" id="UP000005583"/>
    </source>
</evidence>
<organism evidence="2 3">
    <name type="scientific">Lactobacillus ultunensis DSM 16047</name>
    <dbReference type="NCBI Taxonomy" id="525365"/>
    <lineage>
        <taxon>Bacteria</taxon>
        <taxon>Bacillati</taxon>
        <taxon>Bacillota</taxon>
        <taxon>Bacilli</taxon>
        <taxon>Lactobacillales</taxon>
        <taxon>Lactobacillaceae</taxon>
        <taxon>Lactobacillus</taxon>
    </lineage>
</organism>
<feature type="transmembrane region" description="Helical" evidence="1">
    <location>
        <begin position="36"/>
        <end position="54"/>
    </location>
</feature>
<feature type="transmembrane region" description="Helical" evidence="1">
    <location>
        <begin position="128"/>
        <end position="159"/>
    </location>
</feature>
<dbReference type="RefSeq" id="WP_007125941.1">
    <property type="nucleotide sequence ID" value="NZ_AZFO01000018.1"/>
</dbReference>
<dbReference type="STRING" id="525365.HMPREF0548_1446"/>